<feature type="compositionally biased region" description="Pro residues" evidence="1">
    <location>
        <begin position="345"/>
        <end position="365"/>
    </location>
</feature>
<feature type="compositionally biased region" description="Basic and acidic residues" evidence="1">
    <location>
        <begin position="683"/>
        <end position="692"/>
    </location>
</feature>
<evidence type="ECO:0000313" key="2">
    <source>
        <dbReference type="EMBL" id="MBM7086384.1"/>
    </source>
</evidence>
<feature type="compositionally biased region" description="Basic and acidic residues" evidence="1">
    <location>
        <begin position="627"/>
        <end position="639"/>
    </location>
</feature>
<name>A0ABS2JLN6_9ACTN</name>
<accession>A0ABS2JLN6</accession>
<feature type="compositionally biased region" description="Low complexity" evidence="1">
    <location>
        <begin position="398"/>
        <end position="407"/>
    </location>
</feature>
<evidence type="ECO:0000313" key="3">
    <source>
        <dbReference type="Proteomes" id="UP000809587"/>
    </source>
</evidence>
<feature type="region of interest" description="Disordered" evidence="1">
    <location>
        <begin position="583"/>
        <end position="692"/>
    </location>
</feature>
<feature type="compositionally biased region" description="Gly residues" evidence="1">
    <location>
        <begin position="583"/>
        <end position="599"/>
    </location>
</feature>
<dbReference type="RefSeq" id="WP_204961567.1">
    <property type="nucleotide sequence ID" value="NZ_JAFEUO010000009.1"/>
</dbReference>
<keyword evidence="3" id="KW-1185">Reference proteome</keyword>
<dbReference type="EMBL" id="JAFEUO010000009">
    <property type="protein sequence ID" value="MBM7086384.1"/>
    <property type="molecule type" value="Genomic_DNA"/>
</dbReference>
<comment type="caution">
    <text evidence="2">The sequence shown here is derived from an EMBL/GenBank/DDBJ whole genome shotgun (WGS) entry which is preliminary data.</text>
</comment>
<dbReference type="Proteomes" id="UP000809587">
    <property type="component" value="Unassembled WGS sequence"/>
</dbReference>
<organism evidence="2 3">
    <name type="scientific">Micromonospora humidisoli</name>
    <dbReference type="NCBI Taxonomy" id="2807622"/>
    <lineage>
        <taxon>Bacteria</taxon>
        <taxon>Bacillati</taxon>
        <taxon>Actinomycetota</taxon>
        <taxon>Actinomycetes</taxon>
        <taxon>Micromonosporales</taxon>
        <taxon>Micromonosporaceae</taxon>
        <taxon>Micromonospora</taxon>
    </lineage>
</organism>
<gene>
    <name evidence="2" type="ORF">JQN84_28030</name>
</gene>
<feature type="region of interest" description="Disordered" evidence="1">
    <location>
        <begin position="336"/>
        <end position="414"/>
    </location>
</feature>
<feature type="compositionally biased region" description="Gly residues" evidence="1">
    <location>
        <begin position="374"/>
        <end position="397"/>
    </location>
</feature>
<evidence type="ECO:0000256" key="1">
    <source>
        <dbReference type="SAM" id="MobiDB-lite"/>
    </source>
</evidence>
<reference evidence="2 3" key="1">
    <citation type="submission" date="2021-02" db="EMBL/GenBank/DDBJ databases">
        <authorList>
            <person name="Lee D.-H."/>
        </authorList>
    </citation>
    <scope>NUCLEOTIDE SEQUENCE [LARGE SCALE GENOMIC DNA]</scope>
    <source>
        <strain evidence="2 3">MMS20-R2-29</strain>
    </source>
</reference>
<sequence length="692" mass="68988">MTAPNPEYLGWTWERMLQDVLNEGRDGTDQGGGTLIDRNLVAGHGVTWVRFVERRTQELDRGTRPTIDPGDRELMGYRRVGPGVDDPQRDLWEIVRGHVTFWEGSGGPPPATAFDSFYRASVNALTRLYAGTNGWFSERSFTDAGNLLWRVEQTLLTTAAELRVLRDGISGAGSGFEGSASAVFVAALNTLHADIDRLTRDMNATDEANAWSDRVFRQSNDLLMFRERINDAWREFSDHTHQWFNTYHPSALFGAVRSILAQVDQGSLNAVGVTIPDTYGTGPVSGTFDLTTAAGWTALDVLLRTAWLRQLVRLDLAMRDALAQLVTALRETSGIVNRFAGPPGGGDPPPPPPGTPDGPTGAPPPEEVRSTIQSGGGGFDGTGGGGAGFDGAGGGGPDLSFSSSSSSGAGGTGAALGGGPAAIGAIGAIGASGGVGFGGAGLSALGAMSLAGGSADRSVLGTSGKAGDGVAALGALGRGGVGGWGGGALAGVGGLAGGVGPVIGGRAGGGVPDGDRRSGGALGDWAGGGVDIGDLADGPVAPPSRGAVGGSAVGRELAALLAGPLGGAGGGGLPAGAGLPGGAGASGAAGGPGSSGAAGSGAPAPGQPGSRPFGPPVLPSIGAPGRAGDDTRRTTRLTEDEQAWGADPTCTAAVVGRTDPPRRRPAATPVQVEQTPTAGPVVHGRDQARGRG</sequence>
<proteinExistence type="predicted"/>
<protein>
    <submittedName>
        <fullName evidence="2">Uncharacterized protein</fullName>
    </submittedName>
</protein>